<feature type="region of interest" description="Disordered" evidence="7">
    <location>
        <begin position="247"/>
        <end position="316"/>
    </location>
</feature>
<dbReference type="EMBL" id="CALNXK010000145">
    <property type="protein sequence ID" value="CAH3168491.1"/>
    <property type="molecule type" value="Genomic_DNA"/>
</dbReference>
<dbReference type="InterPro" id="IPR013894">
    <property type="entry name" value="RMI1_OB"/>
</dbReference>
<dbReference type="InterPro" id="IPR049363">
    <property type="entry name" value="RMI1_N"/>
</dbReference>
<feature type="compositionally biased region" description="Polar residues" evidence="7">
    <location>
        <begin position="268"/>
        <end position="289"/>
    </location>
</feature>
<dbReference type="Pfam" id="PF16099">
    <property type="entry name" value="RMI1_C"/>
    <property type="match status" value="1"/>
</dbReference>
<feature type="region of interest" description="Disordered" evidence="7">
    <location>
        <begin position="117"/>
        <end position="138"/>
    </location>
</feature>
<dbReference type="Pfam" id="PF21000">
    <property type="entry name" value="RMI1_N_N"/>
    <property type="match status" value="1"/>
</dbReference>
<keyword evidence="12" id="KW-1185">Reference proteome</keyword>
<comment type="subcellular location">
    <subcellularLocation>
        <location evidence="1">Nucleus</location>
    </subcellularLocation>
</comment>
<dbReference type="Proteomes" id="UP001159405">
    <property type="component" value="Unassembled WGS sequence"/>
</dbReference>
<dbReference type="Gene3D" id="2.40.50.770">
    <property type="entry name" value="RecQ-mediated genome instability protein Rmi1, C-terminal domain"/>
    <property type="match status" value="1"/>
</dbReference>
<evidence type="ECO:0000313" key="12">
    <source>
        <dbReference type="Proteomes" id="UP001159405"/>
    </source>
</evidence>
<dbReference type="Pfam" id="PF08585">
    <property type="entry name" value="RMI1_N_C"/>
    <property type="match status" value="1"/>
</dbReference>
<comment type="caution">
    <text evidence="11">The sequence shown here is derived from an EMBL/GenBank/DDBJ whole genome shotgun (WGS) entry which is preliminary data.</text>
</comment>
<feature type="domain" description="RecQ mediated genome instability protein 1 OB-fold" evidence="8">
    <location>
        <begin position="81"/>
        <end position="207"/>
    </location>
</feature>
<dbReference type="Gene3D" id="2.40.50.510">
    <property type="match status" value="1"/>
</dbReference>
<feature type="domain" description="RMI1 N-terminal" evidence="10">
    <location>
        <begin position="24"/>
        <end position="75"/>
    </location>
</feature>
<dbReference type="PANTHER" id="PTHR14790">
    <property type="entry name" value="RECQ-MEDIATED GENOME INSTABILITY PROTEIN 1 RMI1"/>
    <property type="match status" value="1"/>
</dbReference>
<evidence type="ECO:0000256" key="1">
    <source>
        <dbReference type="ARBA" id="ARBA00004123"/>
    </source>
</evidence>
<keyword evidence="4" id="KW-0235">DNA replication</keyword>
<feature type="compositionally biased region" description="Basic and acidic residues" evidence="7">
    <location>
        <begin position="118"/>
        <end position="137"/>
    </location>
</feature>
<dbReference type="Gene3D" id="1.10.8.1020">
    <property type="entry name" value="RecQ-mediated genome instability protein 1, N-terminal domain"/>
    <property type="match status" value="1"/>
</dbReference>
<sequence length="702" mass="79289">MSMLKRMRKFPALIFKMAAVRRLLESRHVYTQNEWLEACISFVKEDNEACEGQLTPTQLNELVYEQWLMAEIQESSLPRLPEGLGNTDICKLEGFFNLQINSILNVGESAYSQIQKMKGQDDPEDLNWKRNPSEPKTKSSRMLLLELTDGTQTVFGMEYQLIPALKVSTPPGTKIQVSGNIPCHLGALLLTASNVRVLGGSVQMLEGNSYWNVLHQAIGQDPPEQPGMIKTESIDNEELTLDTVNTENSTAGDFINNNQRPLVKTETHPTNSSSMEPTSNDQRNNTRNISECRGRSVIKQKRQNESRTVSGTVSANSRSNIKVEDVSNQDFFDNDDDIIAAIADEDYFGVDEDFDMEQIDQLELGLQSANNTVTAKRKPNASTRNVQNVDVEMLCDGDDIFYDDFVPNELLMEDEEYMEMKPLQQRIGMLHQSKKARITSLESSSYVTNLSSSDSSYHRVEANRNSLRSNDVYSVKTETNYPICRDLMNTEPLSSTKAKGIITKPSEVSKKASPFQVKRGIDSTIITDTVPHASHPFHVLDDESKHFEVQDLEYNAPPFEYLSDVLKRCPVKEQLIVRVKAYIATIVSRSKPMSPNWNVTVKLNDGTDTVDADLSDKVLSELMEFPVDEYRREMQEAIQTRNTALCQKVQKRTELFQRNLASTSCLMDLQFSPDKPQARILHLTQPTSLDVSEMIRHVGALL</sequence>
<keyword evidence="5" id="KW-0539">Nucleus</keyword>
<dbReference type="InterPro" id="IPR032199">
    <property type="entry name" value="RMI1_C"/>
</dbReference>
<dbReference type="SMART" id="SM01161">
    <property type="entry name" value="DUF1767"/>
    <property type="match status" value="1"/>
</dbReference>
<comment type="similarity">
    <text evidence="2">Belongs to the RMI1 family.</text>
</comment>
<evidence type="ECO:0000256" key="7">
    <source>
        <dbReference type="SAM" id="MobiDB-lite"/>
    </source>
</evidence>
<evidence type="ECO:0000256" key="4">
    <source>
        <dbReference type="ARBA" id="ARBA00022705"/>
    </source>
</evidence>
<dbReference type="InterPro" id="IPR044881">
    <property type="entry name" value="RMI1_N_N_sf"/>
</dbReference>
<proteinExistence type="inferred from homology"/>
<feature type="compositionally biased region" description="Polar residues" evidence="7">
    <location>
        <begin position="247"/>
        <end position="260"/>
    </location>
</feature>
<feature type="domain" description="RecQ-mediated genome instability protein 1 C-terminal OB-fold" evidence="9">
    <location>
        <begin position="557"/>
        <end position="696"/>
    </location>
</feature>
<evidence type="ECO:0000256" key="5">
    <source>
        <dbReference type="ARBA" id="ARBA00023242"/>
    </source>
</evidence>
<gene>
    <name evidence="11" type="ORF">PLOB_00009221</name>
</gene>
<dbReference type="PANTHER" id="PTHR14790:SF15">
    <property type="entry name" value="RECQ-MEDIATED GENOME INSTABILITY PROTEIN 1"/>
    <property type="match status" value="1"/>
</dbReference>
<name>A0ABN8QV06_9CNID</name>
<evidence type="ECO:0000259" key="8">
    <source>
        <dbReference type="Pfam" id="PF08585"/>
    </source>
</evidence>
<accession>A0ABN8QV06</accession>
<evidence type="ECO:0000259" key="9">
    <source>
        <dbReference type="Pfam" id="PF16099"/>
    </source>
</evidence>
<organism evidence="11 12">
    <name type="scientific">Porites lobata</name>
    <dbReference type="NCBI Taxonomy" id="104759"/>
    <lineage>
        <taxon>Eukaryota</taxon>
        <taxon>Metazoa</taxon>
        <taxon>Cnidaria</taxon>
        <taxon>Anthozoa</taxon>
        <taxon>Hexacorallia</taxon>
        <taxon>Scleractinia</taxon>
        <taxon>Fungiina</taxon>
        <taxon>Poritidae</taxon>
        <taxon>Porites</taxon>
    </lineage>
</organism>
<feature type="compositionally biased region" description="Polar residues" evidence="7">
    <location>
        <begin position="306"/>
        <end position="316"/>
    </location>
</feature>
<comment type="function">
    <text evidence="6">Essential component of the RMI complex, a complex that plays an important role in the processing of homologous recombination intermediates to limit DNA crossover formation in cells. Promotes TOP3A binding to double Holliday junctions (DHJ) and hence stimulates TOP3A-mediated dissolution. Required for BLM phosphorylation during mitosis. Within the BLM complex, required for BLM and TOP3A stability.</text>
</comment>
<evidence type="ECO:0000256" key="6">
    <source>
        <dbReference type="ARBA" id="ARBA00024977"/>
    </source>
</evidence>
<evidence type="ECO:0000256" key="2">
    <source>
        <dbReference type="ARBA" id="ARBA00006395"/>
    </source>
</evidence>
<reference evidence="11 12" key="1">
    <citation type="submission" date="2022-05" db="EMBL/GenBank/DDBJ databases">
        <authorList>
            <consortium name="Genoscope - CEA"/>
            <person name="William W."/>
        </authorList>
    </citation>
    <scope>NUCLEOTIDE SEQUENCE [LARGE SCALE GENOMIC DNA]</scope>
</reference>
<dbReference type="InterPro" id="IPR042470">
    <property type="entry name" value="RMI1_N_C_sf"/>
</dbReference>
<evidence type="ECO:0000256" key="3">
    <source>
        <dbReference type="ARBA" id="ARBA00018987"/>
    </source>
</evidence>
<evidence type="ECO:0000259" key="10">
    <source>
        <dbReference type="Pfam" id="PF21000"/>
    </source>
</evidence>
<evidence type="ECO:0000313" key="11">
    <source>
        <dbReference type="EMBL" id="CAH3168491.1"/>
    </source>
</evidence>
<protein>
    <recommendedName>
        <fullName evidence="3">RecQ-mediated genome instability protein 1</fullName>
    </recommendedName>
</protein>